<evidence type="ECO:0000313" key="1">
    <source>
        <dbReference type="EMBL" id="HEF25881.1"/>
    </source>
</evidence>
<reference evidence="1" key="1">
    <citation type="journal article" date="2020" name="mSystems">
        <title>Genome- and Community-Level Interaction Insights into Carbon Utilization and Element Cycling Functions of Hydrothermarchaeota in Hydrothermal Sediment.</title>
        <authorList>
            <person name="Zhou Z."/>
            <person name="Liu Y."/>
            <person name="Xu W."/>
            <person name="Pan J."/>
            <person name="Luo Z.H."/>
            <person name="Li M."/>
        </authorList>
    </citation>
    <scope>NUCLEOTIDE SEQUENCE [LARGE SCALE GENOMIC DNA]</scope>
    <source>
        <strain evidence="1">SpSt-200</strain>
    </source>
</reference>
<dbReference type="AlphaFoldDB" id="A0A7C1XF88"/>
<dbReference type="EMBL" id="DSIN01000019">
    <property type="protein sequence ID" value="HEF25881.1"/>
    <property type="molecule type" value="Genomic_DNA"/>
</dbReference>
<proteinExistence type="predicted"/>
<accession>A0A7C1XF88</accession>
<organism evidence="1">
    <name type="scientific">Pseudomonas graminis</name>
    <dbReference type="NCBI Taxonomy" id="158627"/>
    <lineage>
        <taxon>Bacteria</taxon>
        <taxon>Pseudomonadati</taxon>
        <taxon>Pseudomonadota</taxon>
        <taxon>Gammaproteobacteria</taxon>
        <taxon>Pseudomonadales</taxon>
        <taxon>Pseudomonadaceae</taxon>
        <taxon>Pseudomonas</taxon>
    </lineage>
</organism>
<name>A0A7C1XF88_9PSED</name>
<comment type="caution">
    <text evidence="1">The sequence shown here is derived from an EMBL/GenBank/DDBJ whole genome shotgun (WGS) entry which is preliminary data.</text>
</comment>
<gene>
    <name evidence="1" type="ORF">ENP23_08895</name>
</gene>
<protein>
    <submittedName>
        <fullName evidence="1">Uncharacterized protein</fullName>
    </submittedName>
</protein>
<sequence length="83" mass="9436">MNSPAMMFGGIPVVISEHLPATKTIKWRTERKWCHWKSRPELRYRIHAKQVPCETVLMFNGGAVMSSASWAKIQLELASRGPV</sequence>